<keyword evidence="2 7" id="KW-0813">Transport</keyword>
<feature type="transmembrane region" description="Helical" evidence="7">
    <location>
        <begin position="121"/>
        <end position="139"/>
    </location>
</feature>
<dbReference type="FunFam" id="1.10.3720.10:FF:000003">
    <property type="entry name" value="Aliphatic sulfonate ABC transporter permease"/>
    <property type="match status" value="1"/>
</dbReference>
<comment type="similarity">
    <text evidence="7">Belongs to the binding-protein-dependent transport system permease family.</text>
</comment>
<feature type="transmembrane region" description="Helical" evidence="7">
    <location>
        <begin position="241"/>
        <end position="262"/>
    </location>
</feature>
<dbReference type="InterPro" id="IPR035906">
    <property type="entry name" value="MetI-like_sf"/>
</dbReference>
<proteinExistence type="inferred from homology"/>
<dbReference type="SUPFAM" id="SSF161098">
    <property type="entry name" value="MetI-like"/>
    <property type="match status" value="1"/>
</dbReference>
<sequence>MSISTTGVLAHARKRAAEPPRKAVRRPDLRRWISPVVLLAAWQLASATGVLPPDKLSAPWTVVQAGVEAARSGELGAAFAVSLGRVGAGFAFGAVAGVLLGIVSGLSRWGEALVDPPVQMLRTLPFLGLIPLFILWFGIGEETKIVLVALGVAFPLYLNVHSGIRGADPTLVEASRALGFSRVERVWHVVLPGALPQALVGLRQSLGLAWLALIVGETVNADAGVGYLINNAREFLRTDVVVVGLVLYALLGLVTDALVRLLERKVLRWRTR</sequence>
<keyword evidence="5 7" id="KW-1133">Transmembrane helix</keyword>
<dbReference type="PANTHER" id="PTHR30151:SF38">
    <property type="entry name" value="ALIPHATIC SULFONATES TRANSPORT PERMEASE PROTEIN SSUC-RELATED"/>
    <property type="match status" value="1"/>
</dbReference>
<evidence type="ECO:0000313" key="10">
    <source>
        <dbReference type="EMBL" id="KDN15985.1"/>
    </source>
</evidence>
<comment type="subcellular location">
    <subcellularLocation>
        <location evidence="1 7">Cell membrane</location>
        <topology evidence="1 7">Multi-pass membrane protein</topology>
    </subcellularLocation>
</comment>
<evidence type="ECO:0000256" key="6">
    <source>
        <dbReference type="ARBA" id="ARBA00023136"/>
    </source>
</evidence>
<evidence type="ECO:0000256" key="4">
    <source>
        <dbReference type="ARBA" id="ARBA00022692"/>
    </source>
</evidence>
<dbReference type="CDD" id="cd06261">
    <property type="entry name" value="TM_PBP2"/>
    <property type="match status" value="1"/>
</dbReference>
<keyword evidence="4 7" id="KW-0812">Transmembrane</keyword>
<gene>
    <name evidence="10" type="ORF">DV20_43290</name>
</gene>
<feature type="transmembrane region" description="Helical" evidence="7">
    <location>
        <begin position="145"/>
        <end position="164"/>
    </location>
</feature>
<evidence type="ECO:0000259" key="9">
    <source>
        <dbReference type="PROSITE" id="PS50928"/>
    </source>
</evidence>
<dbReference type="GO" id="GO:0005886">
    <property type="term" value="C:plasma membrane"/>
    <property type="evidence" value="ECO:0007669"/>
    <property type="project" value="UniProtKB-SubCell"/>
</dbReference>
<dbReference type="eggNOG" id="COG0600">
    <property type="taxonomic scope" value="Bacteria"/>
</dbReference>
<dbReference type="Proteomes" id="UP000027345">
    <property type="component" value="Unassembled WGS sequence"/>
</dbReference>
<keyword evidence="6 7" id="KW-0472">Membrane</keyword>
<evidence type="ECO:0000256" key="3">
    <source>
        <dbReference type="ARBA" id="ARBA00022475"/>
    </source>
</evidence>
<dbReference type="OrthoDB" id="9796361at2"/>
<dbReference type="PROSITE" id="PS50928">
    <property type="entry name" value="ABC_TM1"/>
    <property type="match status" value="1"/>
</dbReference>
<keyword evidence="11" id="KW-1185">Reference proteome</keyword>
<evidence type="ECO:0000256" key="2">
    <source>
        <dbReference type="ARBA" id="ARBA00022448"/>
    </source>
</evidence>
<evidence type="ECO:0000313" key="11">
    <source>
        <dbReference type="Proteomes" id="UP000027345"/>
    </source>
</evidence>
<dbReference type="Gene3D" id="1.10.3720.10">
    <property type="entry name" value="MetI-like"/>
    <property type="match status" value="1"/>
</dbReference>
<accession>A0A066TM85</accession>
<dbReference type="GO" id="GO:0042918">
    <property type="term" value="P:alkanesulfonate transmembrane transport"/>
    <property type="evidence" value="ECO:0007669"/>
    <property type="project" value="UniProtKB-ARBA"/>
</dbReference>
<dbReference type="Pfam" id="PF00528">
    <property type="entry name" value="BPD_transp_1"/>
    <property type="match status" value="1"/>
</dbReference>
<feature type="transmembrane region" description="Helical" evidence="7">
    <location>
        <begin position="88"/>
        <end position="109"/>
    </location>
</feature>
<dbReference type="AlphaFoldDB" id="A0A066TM85"/>
<feature type="domain" description="ABC transmembrane type-1" evidence="9">
    <location>
        <begin position="79"/>
        <end position="259"/>
    </location>
</feature>
<keyword evidence="3" id="KW-1003">Cell membrane</keyword>
<dbReference type="EMBL" id="JMQI01000086">
    <property type="protein sequence ID" value="KDN15985.1"/>
    <property type="molecule type" value="Genomic_DNA"/>
</dbReference>
<protein>
    <submittedName>
        <fullName evidence="10">ABC transporter permease</fullName>
    </submittedName>
</protein>
<evidence type="ECO:0000256" key="1">
    <source>
        <dbReference type="ARBA" id="ARBA00004651"/>
    </source>
</evidence>
<dbReference type="InterPro" id="IPR000515">
    <property type="entry name" value="MetI-like"/>
</dbReference>
<evidence type="ECO:0000256" key="5">
    <source>
        <dbReference type="ARBA" id="ARBA00022989"/>
    </source>
</evidence>
<feature type="region of interest" description="Disordered" evidence="8">
    <location>
        <begin position="1"/>
        <end position="22"/>
    </location>
</feature>
<comment type="caution">
    <text evidence="10">The sequence shown here is derived from an EMBL/GenBank/DDBJ whole genome shotgun (WGS) entry which is preliminary data.</text>
</comment>
<reference evidence="10 11" key="1">
    <citation type="submission" date="2014-05" db="EMBL/GenBank/DDBJ databases">
        <title>Draft genome sequence of Amycolatopsis rifamycinica DSM 46095.</title>
        <authorList>
            <person name="Lal R."/>
            <person name="Saxena A."/>
            <person name="Kumari R."/>
            <person name="Mukherjee U."/>
            <person name="Singh P."/>
            <person name="Sangwan N."/>
            <person name="Mahato N.K."/>
        </authorList>
    </citation>
    <scope>NUCLEOTIDE SEQUENCE [LARGE SCALE GENOMIC DNA]</scope>
    <source>
        <strain evidence="10 11">DSM 46095</strain>
    </source>
</reference>
<dbReference type="RefSeq" id="WP_043789718.1">
    <property type="nucleotide sequence ID" value="NZ_JMQI01000086.1"/>
</dbReference>
<evidence type="ECO:0000256" key="7">
    <source>
        <dbReference type="RuleBase" id="RU363032"/>
    </source>
</evidence>
<evidence type="ECO:0000256" key="8">
    <source>
        <dbReference type="SAM" id="MobiDB-lite"/>
    </source>
</evidence>
<dbReference type="PANTHER" id="PTHR30151">
    <property type="entry name" value="ALKANE SULFONATE ABC TRANSPORTER-RELATED, MEMBRANE SUBUNIT"/>
    <property type="match status" value="1"/>
</dbReference>
<name>A0A066TM85_9PSEU</name>
<dbReference type="STRING" id="287986.DV20_43290"/>
<organism evidence="10 11">
    <name type="scientific">Amycolatopsis rifamycinica</name>
    <dbReference type="NCBI Taxonomy" id="287986"/>
    <lineage>
        <taxon>Bacteria</taxon>
        <taxon>Bacillati</taxon>
        <taxon>Actinomycetota</taxon>
        <taxon>Actinomycetes</taxon>
        <taxon>Pseudonocardiales</taxon>
        <taxon>Pseudonocardiaceae</taxon>
        <taxon>Amycolatopsis</taxon>
    </lineage>
</organism>